<dbReference type="AlphaFoldDB" id="A0A9P5X6D3"/>
<keyword evidence="1" id="KW-0677">Repeat</keyword>
<name>A0A9P5X6D3_9AGAR</name>
<dbReference type="Gene3D" id="3.40.50.300">
    <property type="entry name" value="P-loop containing nucleotide triphosphate hydrolases"/>
    <property type="match status" value="1"/>
</dbReference>
<protein>
    <recommendedName>
        <fullName evidence="2">Nephrocystin 3-like N-terminal domain-containing protein</fullName>
    </recommendedName>
</protein>
<evidence type="ECO:0000259" key="2">
    <source>
        <dbReference type="Pfam" id="PF24883"/>
    </source>
</evidence>
<evidence type="ECO:0000313" key="3">
    <source>
        <dbReference type="EMBL" id="KAF9444915.1"/>
    </source>
</evidence>
<dbReference type="Pfam" id="PF24883">
    <property type="entry name" value="NPHP3_N"/>
    <property type="match status" value="1"/>
</dbReference>
<dbReference type="OrthoDB" id="5106486at2759"/>
<dbReference type="EMBL" id="MU151339">
    <property type="protein sequence ID" value="KAF9444915.1"/>
    <property type="molecule type" value="Genomic_DNA"/>
</dbReference>
<comment type="caution">
    <text evidence="3">The sequence shown here is derived from an EMBL/GenBank/DDBJ whole genome shotgun (WGS) entry which is preliminary data.</text>
</comment>
<dbReference type="InterPro" id="IPR056884">
    <property type="entry name" value="NPHP3-like_N"/>
</dbReference>
<evidence type="ECO:0000313" key="4">
    <source>
        <dbReference type="Proteomes" id="UP000807342"/>
    </source>
</evidence>
<gene>
    <name evidence="3" type="ORF">P691DRAFT_777939</name>
</gene>
<evidence type="ECO:0000256" key="1">
    <source>
        <dbReference type="ARBA" id="ARBA00022737"/>
    </source>
</evidence>
<keyword evidence="4" id="KW-1185">Reference proteome</keyword>
<accession>A0A9P5X6D3</accession>
<reference evidence="3" key="1">
    <citation type="submission" date="2020-11" db="EMBL/GenBank/DDBJ databases">
        <authorList>
            <consortium name="DOE Joint Genome Institute"/>
            <person name="Ahrendt S."/>
            <person name="Riley R."/>
            <person name="Andreopoulos W."/>
            <person name="Labutti K."/>
            <person name="Pangilinan J."/>
            <person name="Ruiz-Duenas F.J."/>
            <person name="Barrasa J.M."/>
            <person name="Sanchez-Garcia M."/>
            <person name="Camarero S."/>
            <person name="Miyauchi S."/>
            <person name="Serrano A."/>
            <person name="Linde D."/>
            <person name="Babiker R."/>
            <person name="Drula E."/>
            <person name="Ayuso-Fernandez I."/>
            <person name="Pacheco R."/>
            <person name="Padilla G."/>
            <person name="Ferreira P."/>
            <person name="Barriuso J."/>
            <person name="Kellner H."/>
            <person name="Castanera R."/>
            <person name="Alfaro M."/>
            <person name="Ramirez L."/>
            <person name="Pisabarro A.G."/>
            <person name="Kuo A."/>
            <person name="Tritt A."/>
            <person name="Lipzen A."/>
            <person name="He G."/>
            <person name="Yan M."/>
            <person name="Ng V."/>
            <person name="Cullen D."/>
            <person name="Martin F."/>
            <person name="Rosso M.-N."/>
            <person name="Henrissat B."/>
            <person name="Hibbett D."/>
            <person name="Martinez A.T."/>
            <person name="Grigoriev I.V."/>
        </authorList>
    </citation>
    <scope>NUCLEOTIDE SEQUENCE</scope>
    <source>
        <strain evidence="3">MF-IS2</strain>
    </source>
</reference>
<dbReference type="PANTHER" id="PTHR10039">
    <property type="entry name" value="AMELOGENIN"/>
    <property type="match status" value="1"/>
</dbReference>
<dbReference type="SUPFAM" id="SSF52540">
    <property type="entry name" value="P-loop containing nucleoside triphosphate hydrolases"/>
    <property type="match status" value="1"/>
</dbReference>
<organism evidence="3 4">
    <name type="scientific">Macrolepiota fuliginosa MF-IS2</name>
    <dbReference type="NCBI Taxonomy" id="1400762"/>
    <lineage>
        <taxon>Eukaryota</taxon>
        <taxon>Fungi</taxon>
        <taxon>Dikarya</taxon>
        <taxon>Basidiomycota</taxon>
        <taxon>Agaricomycotina</taxon>
        <taxon>Agaricomycetes</taxon>
        <taxon>Agaricomycetidae</taxon>
        <taxon>Agaricales</taxon>
        <taxon>Agaricineae</taxon>
        <taxon>Agaricaceae</taxon>
        <taxon>Macrolepiota</taxon>
    </lineage>
</organism>
<dbReference type="Proteomes" id="UP000807342">
    <property type="component" value="Unassembled WGS sequence"/>
</dbReference>
<dbReference type="InterPro" id="IPR027417">
    <property type="entry name" value="P-loop_NTPase"/>
</dbReference>
<sequence length="622" mass="69872">MPILHGAHELIFNNSQFIDKQTTIVSNGPSGTDILLDASLPEAAYDSSARDPPPRCFPGTREQYIEDVFQWAVPSIGAVPLPIFWMKGPAGVGKSAVAQTSVERVVIKGKLGAAYFFSTNGRNKPAHFITTIAYQLSTNYPDYQDLVEKKIRRDRTLVHKALASQFRELIVQPLQELERSGKGIGRRVPIFVDGLDECEDERAQCTIIEVVAAAVRDSALPLCWAFFSRPEPHIEATFAEPDIAAFCHTVILPISRDADGDIELYLRAGFRSILRHRNIPMTPLWPSEDDIKLVVKAAGGLFVYVASALRFIDQTGSLGPEEPLRAVLTAVSHSHNATTAPFAELDALYTLILKRIPGDMLPVIRLLLGLLCHFDSPQNLMMISNVLRLSGMKQQVICSRLSAVLRVRDPEVTLDNDLRVEVDCNRPYFENPDLAPEDLSNLRKSIYERLGGSISFYHKSFRDFLIDPRRSDLFWSETTPIYELLFNHLYNLRLEHERTYCFRGSAVALAPHVPNSASSLSYPYTTELVNSIIKAEVYGWTGHICARLADAPELEFQLLQRHGCVDFRKSLHIFATLNRVCTYTEYLACNGRQKSVGDTVLFRLCPGEFSHFNTFEFQKVGH</sequence>
<feature type="domain" description="Nephrocystin 3-like N-terminal" evidence="2">
    <location>
        <begin position="82"/>
        <end position="229"/>
    </location>
</feature>
<proteinExistence type="predicted"/>
<dbReference type="PANTHER" id="PTHR10039:SF17">
    <property type="entry name" value="FUNGAL STAND N-TERMINAL GOODBYE DOMAIN-CONTAINING PROTEIN-RELATED"/>
    <property type="match status" value="1"/>
</dbReference>